<name>A0AAN9EAS0_CROPI</name>
<dbReference type="EMBL" id="JAYWIO010000008">
    <property type="protein sequence ID" value="KAK7246307.1"/>
    <property type="molecule type" value="Genomic_DNA"/>
</dbReference>
<dbReference type="Proteomes" id="UP001372338">
    <property type="component" value="Unassembled WGS sequence"/>
</dbReference>
<gene>
    <name evidence="2" type="ORF">RIF29_41171</name>
</gene>
<evidence type="ECO:0000313" key="3">
    <source>
        <dbReference type="Proteomes" id="UP001372338"/>
    </source>
</evidence>
<sequence>MSKERLILPPGDYTLPQTLVVFNKSDGKIIREIPLTKNGKVVHPPPIPPLAPATTNGYESTVKGEKIHVLGGRADREEDVTVTARAREEDCAVAGKEEAVTATARDREDDCAVAGREEAARAREDDTGPLITVRARAREEDTL</sequence>
<evidence type="ECO:0000256" key="1">
    <source>
        <dbReference type="SAM" id="MobiDB-lite"/>
    </source>
</evidence>
<feature type="region of interest" description="Disordered" evidence="1">
    <location>
        <begin position="38"/>
        <end position="59"/>
    </location>
</feature>
<organism evidence="2 3">
    <name type="scientific">Crotalaria pallida</name>
    <name type="common">Smooth rattlebox</name>
    <name type="synonym">Crotalaria striata</name>
    <dbReference type="NCBI Taxonomy" id="3830"/>
    <lineage>
        <taxon>Eukaryota</taxon>
        <taxon>Viridiplantae</taxon>
        <taxon>Streptophyta</taxon>
        <taxon>Embryophyta</taxon>
        <taxon>Tracheophyta</taxon>
        <taxon>Spermatophyta</taxon>
        <taxon>Magnoliopsida</taxon>
        <taxon>eudicotyledons</taxon>
        <taxon>Gunneridae</taxon>
        <taxon>Pentapetalae</taxon>
        <taxon>rosids</taxon>
        <taxon>fabids</taxon>
        <taxon>Fabales</taxon>
        <taxon>Fabaceae</taxon>
        <taxon>Papilionoideae</taxon>
        <taxon>50 kb inversion clade</taxon>
        <taxon>genistoids sensu lato</taxon>
        <taxon>core genistoids</taxon>
        <taxon>Crotalarieae</taxon>
        <taxon>Crotalaria</taxon>
    </lineage>
</organism>
<keyword evidence="3" id="KW-1185">Reference proteome</keyword>
<evidence type="ECO:0000313" key="2">
    <source>
        <dbReference type="EMBL" id="KAK7246307.1"/>
    </source>
</evidence>
<comment type="caution">
    <text evidence="2">The sequence shown here is derived from an EMBL/GenBank/DDBJ whole genome shotgun (WGS) entry which is preliminary data.</text>
</comment>
<accession>A0AAN9EAS0</accession>
<dbReference type="AlphaFoldDB" id="A0AAN9EAS0"/>
<protein>
    <submittedName>
        <fullName evidence="2">Uncharacterized protein</fullName>
    </submittedName>
</protein>
<proteinExistence type="predicted"/>
<reference evidence="2 3" key="1">
    <citation type="submission" date="2024-01" db="EMBL/GenBank/DDBJ databases">
        <title>The genomes of 5 underutilized Papilionoideae crops provide insights into root nodulation and disease resistanc.</title>
        <authorList>
            <person name="Yuan L."/>
        </authorList>
    </citation>
    <scope>NUCLEOTIDE SEQUENCE [LARGE SCALE GENOMIC DNA]</scope>
    <source>
        <strain evidence="2">ZHUSHIDOU_FW_LH</strain>
        <tissue evidence="2">Leaf</tissue>
    </source>
</reference>